<keyword evidence="6" id="KW-1185">Reference proteome</keyword>
<dbReference type="InterPro" id="IPR010619">
    <property type="entry name" value="ThrE-like_N"/>
</dbReference>
<evidence type="ECO:0000256" key="1">
    <source>
        <dbReference type="ARBA" id="ARBA00034125"/>
    </source>
</evidence>
<feature type="transmembrane region" description="Helical" evidence="3">
    <location>
        <begin position="548"/>
        <end position="567"/>
    </location>
</feature>
<feature type="compositionally biased region" description="Polar residues" evidence="2">
    <location>
        <begin position="312"/>
        <end position="322"/>
    </location>
</feature>
<dbReference type="InterPro" id="IPR051361">
    <property type="entry name" value="ThrE/Ser_Exporter"/>
</dbReference>
<dbReference type="InParanoid" id="A0A423X528"/>
<dbReference type="AlphaFoldDB" id="A0A423X528"/>
<evidence type="ECO:0000259" key="4">
    <source>
        <dbReference type="Pfam" id="PF06738"/>
    </source>
</evidence>
<dbReference type="PANTHER" id="PTHR31082">
    <property type="entry name" value="PHEROMONE-REGULATED MEMBRANE PROTEIN 10"/>
    <property type="match status" value="1"/>
</dbReference>
<feature type="transmembrane region" description="Helical" evidence="3">
    <location>
        <begin position="663"/>
        <end position="685"/>
    </location>
</feature>
<keyword evidence="3" id="KW-0812">Transmembrane</keyword>
<feature type="compositionally biased region" description="Basic and acidic residues" evidence="2">
    <location>
        <begin position="94"/>
        <end position="119"/>
    </location>
</feature>
<feature type="transmembrane region" description="Helical" evidence="3">
    <location>
        <begin position="869"/>
        <end position="895"/>
    </location>
</feature>
<feature type="region of interest" description="Disordered" evidence="2">
    <location>
        <begin position="243"/>
        <end position="269"/>
    </location>
</feature>
<feature type="compositionally biased region" description="Basic and acidic residues" evidence="2">
    <location>
        <begin position="57"/>
        <end position="70"/>
    </location>
</feature>
<dbReference type="GO" id="GO:0022857">
    <property type="term" value="F:transmembrane transporter activity"/>
    <property type="evidence" value="ECO:0007669"/>
    <property type="project" value="InterPro"/>
</dbReference>
<organism evidence="5 6">
    <name type="scientific">Cytospora leucostoma</name>
    <dbReference type="NCBI Taxonomy" id="1230097"/>
    <lineage>
        <taxon>Eukaryota</taxon>
        <taxon>Fungi</taxon>
        <taxon>Dikarya</taxon>
        <taxon>Ascomycota</taxon>
        <taxon>Pezizomycotina</taxon>
        <taxon>Sordariomycetes</taxon>
        <taxon>Sordariomycetidae</taxon>
        <taxon>Diaporthales</taxon>
        <taxon>Cytosporaceae</taxon>
        <taxon>Cytospora</taxon>
    </lineage>
</organism>
<dbReference type="PANTHER" id="PTHR31082:SF4">
    <property type="entry name" value="PHEROMONE-REGULATED MEMBRANE PROTEIN 10"/>
    <property type="match status" value="1"/>
</dbReference>
<accession>A0A423X528</accession>
<evidence type="ECO:0000313" key="5">
    <source>
        <dbReference type="EMBL" id="ROW10859.1"/>
    </source>
</evidence>
<keyword evidence="3" id="KW-0472">Membrane</keyword>
<sequence length="907" mass="99095">MSSQDTPPSGAASPEPFDNGHPEGSRPPRSLSNPIVTITTPRETREKKKKQVGWVGDSDHRTPPREEDYFSHAPVVDSRNSTPGVPDTASPGPARRDSFDREELTEALEKILKPEDHSGPQDLPGLNLNLRIPRPVLRKNNYSKEPAEPIEGYANPSEIEARNRAGRLAESVSGLASRNSIDEDDETASTPGTYDGIGLLRATDERDYAQTTGAAPADSDTDPTGLKFRQRVEMDADRLIRNHTKRRAQYFGKSPARPQTPPDLDLRSGATTPVAYDLEFVPPAPKQYHGGILGTLLKLYGQEDKYGGEGSGSSTPLRTPNRTPAASPPQSIAPSLAPSRPSTPQPSRPRHGLFGLGNRNSASTLTELIGSSTNLAAPTSNKDFSDIVSEKLKRDRAYSGDRKEYKKEHKRKTSKEVIKQQRAQQLLIKKHIAEIISRHRYMVKLCRALMEFGAPTHRLEAYMAMSARVLAIQGQFLYLPGCMIISFDDVETHTTEVKIVRSNQGVDLGKLRDVHEIYKLVVHDLISVDEAMARLDAVITMRPKYNKWVRVLMYGFAAVCVAPFAFNGRWIDLPIAFVMGCILGVMQLVAAPSSELYTNVFEISAALLMSFLGRMFGYYHGEELFCFSALSQSSIALILPGYMVLCGSLELQNHNMIAGSVRMVYAMIYTLFLGYGITIGAVLYGLMDKNATSATTCSNPLSTPWYLLFVVGFTFALCIINQAKFKQMPVMIFISFSGYVVSSYTSRSLDSSTVSNTLGALTIGVLANLYSRLSRHAENFWLDLKMRKINRDLEKGLAPHSDDPDTTARRIGYGLAAAAMLPAIFVQVPSSLASSGSLIAGVSSANAITGNKTAQATASSTTSDINTGAFTVLLSVIQVAISISVGLSLAALLVYPFGKRRSGLFSF</sequence>
<feature type="transmembrane region" description="Helical" evidence="3">
    <location>
        <begin position="573"/>
        <end position="591"/>
    </location>
</feature>
<dbReference type="OrthoDB" id="413008at2759"/>
<feature type="transmembrane region" description="Helical" evidence="3">
    <location>
        <begin position="633"/>
        <end position="651"/>
    </location>
</feature>
<protein>
    <recommendedName>
        <fullName evidence="4">Threonine/serine exporter-like N-terminal domain-containing protein</fullName>
    </recommendedName>
</protein>
<name>A0A423X528_9PEZI</name>
<feature type="domain" description="Threonine/serine exporter-like N-terminal" evidence="4">
    <location>
        <begin position="440"/>
        <end position="683"/>
    </location>
</feature>
<dbReference type="Pfam" id="PF06738">
    <property type="entry name" value="ThrE"/>
    <property type="match status" value="1"/>
</dbReference>
<dbReference type="STRING" id="1230097.A0A423X528"/>
<gene>
    <name evidence="5" type="ORF">VPNG_05383</name>
</gene>
<evidence type="ECO:0000256" key="2">
    <source>
        <dbReference type="SAM" id="MobiDB-lite"/>
    </source>
</evidence>
<feature type="compositionally biased region" description="Low complexity" evidence="2">
    <location>
        <begin position="324"/>
        <end position="340"/>
    </location>
</feature>
<reference evidence="5 6" key="1">
    <citation type="submission" date="2015-09" db="EMBL/GenBank/DDBJ databases">
        <title>Host preference determinants of Valsa canker pathogens revealed by comparative genomics.</title>
        <authorList>
            <person name="Yin Z."/>
            <person name="Huang L."/>
        </authorList>
    </citation>
    <scope>NUCLEOTIDE SEQUENCE [LARGE SCALE GENOMIC DNA]</scope>
    <source>
        <strain evidence="5 6">SXYLt</strain>
    </source>
</reference>
<feature type="transmembrane region" description="Helical" evidence="3">
    <location>
        <begin position="705"/>
        <end position="723"/>
    </location>
</feature>
<comment type="similarity">
    <text evidence="1">Belongs to the ThrE exporter (TC 2.A.79) family.</text>
</comment>
<evidence type="ECO:0000256" key="3">
    <source>
        <dbReference type="SAM" id="Phobius"/>
    </source>
</evidence>
<feature type="region of interest" description="Disordered" evidence="2">
    <location>
        <begin position="306"/>
        <end position="359"/>
    </location>
</feature>
<proteinExistence type="inferred from homology"/>
<comment type="caution">
    <text evidence="5">The sequence shown here is derived from an EMBL/GenBank/DDBJ whole genome shotgun (WGS) entry which is preliminary data.</text>
</comment>
<feature type="region of interest" description="Disordered" evidence="2">
    <location>
        <begin position="172"/>
        <end position="201"/>
    </location>
</feature>
<keyword evidence="3" id="KW-1133">Transmembrane helix</keyword>
<feature type="transmembrane region" description="Helical" evidence="3">
    <location>
        <begin position="811"/>
        <end position="828"/>
    </location>
</feature>
<feature type="region of interest" description="Disordered" evidence="2">
    <location>
        <begin position="1"/>
        <end position="128"/>
    </location>
</feature>
<dbReference type="Proteomes" id="UP000285146">
    <property type="component" value="Unassembled WGS sequence"/>
</dbReference>
<dbReference type="EMBL" id="LKEB01000027">
    <property type="protein sequence ID" value="ROW10859.1"/>
    <property type="molecule type" value="Genomic_DNA"/>
</dbReference>
<evidence type="ECO:0000313" key="6">
    <source>
        <dbReference type="Proteomes" id="UP000285146"/>
    </source>
</evidence>